<evidence type="ECO:0000259" key="1">
    <source>
        <dbReference type="Pfam" id="PF13470"/>
    </source>
</evidence>
<name>A0ABY5YFM5_9DEIO</name>
<sequence length="190" mass="20905">MISAGSELIVLCDANVLYKNVLRDLIVRLGVKGTLAPRWTDRVHDEWITNLLEHRPDLSHARLQRTREVMNRAVRDSLHATTLTGNHHLPDPDDQHVLDAALSAGASVLLTFNLADFPSSALPASLQAIHPDAFLVACLEQQPGGVLAALHELRADLKKPPFSPDELLAALVRAELPLFAGQLKRFRDSL</sequence>
<proteinExistence type="predicted"/>
<dbReference type="EMBL" id="CP104213">
    <property type="protein sequence ID" value="UWX63872.1"/>
    <property type="molecule type" value="Genomic_DNA"/>
</dbReference>
<dbReference type="Pfam" id="PF13470">
    <property type="entry name" value="PIN_3"/>
    <property type="match status" value="1"/>
</dbReference>
<keyword evidence="4" id="KW-1185">Reference proteome</keyword>
<organism evidence="3 4">
    <name type="scientific">Deinococcus rubellus</name>
    <dbReference type="NCBI Taxonomy" id="1889240"/>
    <lineage>
        <taxon>Bacteria</taxon>
        <taxon>Thermotogati</taxon>
        <taxon>Deinococcota</taxon>
        <taxon>Deinococci</taxon>
        <taxon>Deinococcales</taxon>
        <taxon>Deinococcaceae</taxon>
        <taxon>Deinococcus</taxon>
    </lineage>
</organism>
<evidence type="ECO:0000259" key="2">
    <source>
        <dbReference type="Pfam" id="PF26343"/>
    </source>
</evidence>
<reference evidence="3" key="1">
    <citation type="submission" date="2022-09" db="EMBL/GenBank/DDBJ databases">
        <title>genome sequence of Deinococcus rubellus.</title>
        <authorList>
            <person name="Srinivasan S."/>
        </authorList>
    </citation>
    <scope>NUCLEOTIDE SEQUENCE</scope>
    <source>
        <strain evidence="3">Ant6</strain>
    </source>
</reference>
<dbReference type="RefSeq" id="WP_260560151.1">
    <property type="nucleotide sequence ID" value="NZ_BAABEC010000190.1"/>
</dbReference>
<evidence type="ECO:0000313" key="4">
    <source>
        <dbReference type="Proteomes" id="UP001060261"/>
    </source>
</evidence>
<dbReference type="InterPro" id="IPR058652">
    <property type="entry name" value="VapC50_C"/>
</dbReference>
<feature type="domain" description="PIN" evidence="1">
    <location>
        <begin position="10"/>
        <end position="114"/>
    </location>
</feature>
<accession>A0ABY5YFM5</accession>
<protein>
    <submittedName>
        <fullName evidence="3">PIN domain-containing protein</fullName>
    </submittedName>
</protein>
<dbReference type="InterPro" id="IPR002716">
    <property type="entry name" value="PIN_dom"/>
</dbReference>
<dbReference type="Pfam" id="PF26343">
    <property type="entry name" value="VapC50_C"/>
    <property type="match status" value="1"/>
</dbReference>
<gene>
    <name evidence="3" type="ORF">N0D28_14270</name>
</gene>
<evidence type="ECO:0000313" key="3">
    <source>
        <dbReference type="EMBL" id="UWX63872.1"/>
    </source>
</evidence>
<feature type="domain" description="VapC50 C-terminal" evidence="2">
    <location>
        <begin position="131"/>
        <end position="184"/>
    </location>
</feature>
<dbReference type="Proteomes" id="UP001060261">
    <property type="component" value="Chromosome"/>
</dbReference>